<evidence type="ECO:0000313" key="2">
    <source>
        <dbReference type="EMBL" id="QTX03847.1"/>
    </source>
</evidence>
<proteinExistence type="predicted"/>
<feature type="domain" description="HTH marR-type" evidence="1">
    <location>
        <begin position="30"/>
        <end position="165"/>
    </location>
</feature>
<protein>
    <submittedName>
        <fullName evidence="2">MarR family transcriptional regulator</fullName>
    </submittedName>
</protein>
<evidence type="ECO:0000259" key="1">
    <source>
        <dbReference type="PROSITE" id="PS50995"/>
    </source>
</evidence>
<dbReference type="InterPro" id="IPR036388">
    <property type="entry name" value="WH-like_DNA-bd_sf"/>
</dbReference>
<dbReference type="AlphaFoldDB" id="A0A975IMS5"/>
<accession>A0A975IMS5</accession>
<reference evidence="2" key="1">
    <citation type="submission" date="2021-03" db="EMBL/GenBank/DDBJ databases">
        <title>Agromyces archimandritus sp. nov., isolated from the cockroach Archimandrita tessellata.</title>
        <authorList>
            <person name="Guzman J."/>
            <person name="Ortuzar M."/>
            <person name="Poehlein A."/>
            <person name="Daniel R."/>
            <person name="Trujillo M."/>
            <person name="Vilcinskas A."/>
        </authorList>
    </citation>
    <scope>NUCLEOTIDE SEQUENCE</scope>
    <source>
        <strain evidence="2">G127AT</strain>
    </source>
</reference>
<dbReference type="Pfam" id="PF01047">
    <property type="entry name" value="MarR"/>
    <property type="match status" value="1"/>
</dbReference>
<dbReference type="InterPro" id="IPR036390">
    <property type="entry name" value="WH_DNA-bd_sf"/>
</dbReference>
<organism evidence="2 3">
    <name type="scientific">Agromyces archimandritae</name>
    <dbReference type="NCBI Taxonomy" id="2781962"/>
    <lineage>
        <taxon>Bacteria</taxon>
        <taxon>Bacillati</taxon>
        <taxon>Actinomycetota</taxon>
        <taxon>Actinomycetes</taxon>
        <taxon>Micrococcales</taxon>
        <taxon>Microbacteriaceae</taxon>
        <taxon>Agromyces</taxon>
    </lineage>
</organism>
<dbReference type="CDD" id="cd00090">
    <property type="entry name" value="HTH_ARSR"/>
    <property type="match status" value="1"/>
</dbReference>
<dbReference type="GO" id="GO:0003700">
    <property type="term" value="F:DNA-binding transcription factor activity"/>
    <property type="evidence" value="ECO:0007669"/>
    <property type="project" value="InterPro"/>
</dbReference>
<dbReference type="SMART" id="SM00347">
    <property type="entry name" value="HTH_MARR"/>
    <property type="match status" value="1"/>
</dbReference>
<dbReference type="EMBL" id="CP071696">
    <property type="protein sequence ID" value="QTX03847.1"/>
    <property type="molecule type" value="Genomic_DNA"/>
</dbReference>
<dbReference type="InterPro" id="IPR052526">
    <property type="entry name" value="HTH-type_Bedaq_tolerance"/>
</dbReference>
<dbReference type="InterPro" id="IPR011991">
    <property type="entry name" value="ArsR-like_HTH"/>
</dbReference>
<dbReference type="PROSITE" id="PS50995">
    <property type="entry name" value="HTH_MARR_2"/>
    <property type="match status" value="1"/>
</dbReference>
<name>A0A975IMS5_9MICO</name>
<evidence type="ECO:0000313" key="3">
    <source>
        <dbReference type="Proteomes" id="UP000671914"/>
    </source>
</evidence>
<dbReference type="KEGG" id="aarc:G127AT_11020"/>
<dbReference type="InterPro" id="IPR001845">
    <property type="entry name" value="HTH_ArsR_DNA-bd_dom"/>
</dbReference>
<dbReference type="Proteomes" id="UP000671914">
    <property type="component" value="Chromosome"/>
</dbReference>
<dbReference type="PANTHER" id="PTHR39515:SF2">
    <property type="entry name" value="HTH-TYPE TRANSCRIPTIONAL REGULATOR RV0880"/>
    <property type="match status" value="1"/>
</dbReference>
<keyword evidence="3" id="KW-1185">Reference proteome</keyword>
<dbReference type="Gene3D" id="1.10.10.10">
    <property type="entry name" value="Winged helix-like DNA-binding domain superfamily/Winged helix DNA-binding domain"/>
    <property type="match status" value="1"/>
</dbReference>
<dbReference type="PANTHER" id="PTHR39515">
    <property type="entry name" value="CONSERVED PROTEIN"/>
    <property type="match status" value="1"/>
</dbReference>
<sequence>MYDAYPLYHAYPVDGSACEAGAAAGREEPRVDATRAIEFETMLLSRHLVEITGRRERGRLDRSAYTLLSRLRMAGPMSIGELADAFGLDQSTLNRQTGTMLNAGLVERIPDPAGGIARKFRITAEGERRVDADRAVNLEALSRILAGWPPAEAAAFAHALQRFNTDIERLSGRIWPRP</sequence>
<gene>
    <name evidence="2" type="ORF">G127AT_11020</name>
</gene>
<dbReference type="SUPFAM" id="SSF46785">
    <property type="entry name" value="Winged helix' DNA-binding domain"/>
    <property type="match status" value="1"/>
</dbReference>
<dbReference type="SMART" id="SM00418">
    <property type="entry name" value="HTH_ARSR"/>
    <property type="match status" value="1"/>
</dbReference>
<dbReference type="InterPro" id="IPR000835">
    <property type="entry name" value="HTH_MarR-typ"/>
</dbReference>